<accession>A0A7S1BBF4</accession>
<proteinExistence type="predicted"/>
<name>A0A7S1BBF4_9STRA</name>
<evidence type="ECO:0000313" key="2">
    <source>
        <dbReference type="EMBL" id="CAD8880336.1"/>
    </source>
</evidence>
<feature type="region of interest" description="Disordered" evidence="1">
    <location>
        <begin position="146"/>
        <end position="176"/>
    </location>
</feature>
<feature type="compositionally biased region" description="Basic residues" evidence="1">
    <location>
        <begin position="108"/>
        <end position="118"/>
    </location>
</feature>
<feature type="compositionally biased region" description="Acidic residues" evidence="1">
    <location>
        <begin position="8"/>
        <end position="19"/>
    </location>
</feature>
<feature type="compositionally biased region" description="Basic residues" evidence="1">
    <location>
        <begin position="163"/>
        <end position="176"/>
    </location>
</feature>
<dbReference type="AlphaFoldDB" id="A0A7S1BBF4"/>
<protein>
    <submittedName>
        <fullName evidence="2">Uncharacterized protein</fullName>
    </submittedName>
</protein>
<sequence>MGGKDLSDSESDSESDSSNDEINASEAESSDAAPTTTIFSSAPVHDQFGGNVVVTTTPGLPSDSDDDATARYKELRKSMARRKNVDVHQRELNTHIPYMKKLEGSLPGKKKSAGKKWSGKGMHGAQGMKGMGGAVGVKAAKKILSRASAKQGGISGTDDGGRGKKGGKRGGKRGRK</sequence>
<feature type="region of interest" description="Disordered" evidence="1">
    <location>
        <begin position="1"/>
        <end position="130"/>
    </location>
</feature>
<dbReference type="EMBL" id="HBFR01010378">
    <property type="protein sequence ID" value="CAD8880336.1"/>
    <property type="molecule type" value="Transcribed_RNA"/>
</dbReference>
<feature type="compositionally biased region" description="Gly residues" evidence="1">
    <location>
        <begin position="121"/>
        <end position="130"/>
    </location>
</feature>
<evidence type="ECO:0000256" key="1">
    <source>
        <dbReference type="SAM" id="MobiDB-lite"/>
    </source>
</evidence>
<reference evidence="2" key="1">
    <citation type="submission" date="2021-01" db="EMBL/GenBank/DDBJ databases">
        <authorList>
            <person name="Corre E."/>
            <person name="Pelletier E."/>
            <person name="Niang G."/>
            <person name="Scheremetjew M."/>
            <person name="Finn R."/>
            <person name="Kale V."/>
            <person name="Holt S."/>
            <person name="Cochrane G."/>
            <person name="Meng A."/>
            <person name="Brown T."/>
            <person name="Cohen L."/>
        </authorList>
    </citation>
    <scope>NUCLEOTIDE SEQUENCE</scope>
    <source>
        <strain evidence="2">308</strain>
    </source>
</reference>
<feature type="compositionally biased region" description="Basic and acidic residues" evidence="1">
    <location>
        <begin position="68"/>
        <end position="93"/>
    </location>
</feature>
<gene>
    <name evidence="2" type="ORF">CHYS00102_LOCUS7521</name>
</gene>
<organism evidence="2">
    <name type="scientific">Corethron hystrix</name>
    <dbReference type="NCBI Taxonomy" id="216773"/>
    <lineage>
        <taxon>Eukaryota</taxon>
        <taxon>Sar</taxon>
        <taxon>Stramenopiles</taxon>
        <taxon>Ochrophyta</taxon>
        <taxon>Bacillariophyta</taxon>
        <taxon>Coscinodiscophyceae</taxon>
        <taxon>Corethrophycidae</taxon>
        <taxon>Corethrales</taxon>
        <taxon>Corethraceae</taxon>
        <taxon>Corethron</taxon>
    </lineage>
</organism>